<dbReference type="PANTHER" id="PTHR18898:SF2">
    <property type="entry name" value="NUCLEOPROTEIN TPR"/>
    <property type="match status" value="1"/>
</dbReference>
<feature type="compositionally biased region" description="Low complexity" evidence="5">
    <location>
        <begin position="1877"/>
        <end position="1895"/>
    </location>
</feature>
<evidence type="ECO:0000256" key="5">
    <source>
        <dbReference type="SAM" id="MobiDB-lite"/>
    </source>
</evidence>
<dbReference type="EMBL" id="CAIF01000090">
    <property type="protein sequence ID" value="CCH43819.1"/>
    <property type="molecule type" value="Genomic_DNA"/>
</dbReference>
<dbReference type="InterPro" id="IPR057974">
    <property type="entry name" value="NUA/TPR/MLP1-2-like_dom"/>
</dbReference>
<feature type="region of interest" description="Disordered" evidence="5">
    <location>
        <begin position="1604"/>
        <end position="1624"/>
    </location>
</feature>
<feature type="compositionally biased region" description="Low complexity" evidence="5">
    <location>
        <begin position="1606"/>
        <end position="1621"/>
    </location>
</feature>
<dbReference type="GO" id="GO:0006406">
    <property type="term" value="P:mRNA export from nucleus"/>
    <property type="evidence" value="ECO:0007669"/>
    <property type="project" value="TreeGrafter"/>
</dbReference>
<evidence type="ECO:0000259" key="8">
    <source>
        <dbReference type="Pfam" id="PF25785"/>
    </source>
</evidence>
<comment type="caution">
    <text evidence="9">The sequence shown here is derived from an EMBL/GenBank/DDBJ whole genome shotgun (WGS) entry which is preliminary data.</text>
</comment>
<feature type="compositionally biased region" description="Basic and acidic residues" evidence="5">
    <location>
        <begin position="1540"/>
        <end position="1555"/>
    </location>
</feature>
<evidence type="ECO:0000313" key="9">
    <source>
        <dbReference type="EMBL" id="CCH43819.1"/>
    </source>
</evidence>
<dbReference type="Pfam" id="PF07926">
    <property type="entry name" value="TPR_MLP1_2"/>
    <property type="match status" value="1"/>
</dbReference>
<feature type="region of interest" description="Disordered" evidence="5">
    <location>
        <begin position="1510"/>
        <end position="1555"/>
    </location>
</feature>
<evidence type="ECO:0000259" key="7">
    <source>
        <dbReference type="Pfam" id="PF25481"/>
    </source>
</evidence>
<evidence type="ECO:0000256" key="2">
    <source>
        <dbReference type="ARBA" id="ARBA00023054"/>
    </source>
</evidence>
<feature type="compositionally biased region" description="Polar residues" evidence="5">
    <location>
        <begin position="736"/>
        <end position="748"/>
    </location>
</feature>
<feature type="compositionally biased region" description="Basic and acidic residues" evidence="5">
    <location>
        <begin position="1818"/>
        <end position="1834"/>
    </location>
</feature>
<reference evidence="9 10" key="1">
    <citation type="journal article" date="2012" name="Eukaryot. Cell">
        <title>Draft genome sequence of Wickerhamomyces ciferrii NRRL Y-1031 F-60-10.</title>
        <authorList>
            <person name="Schneider J."/>
            <person name="Andrea H."/>
            <person name="Blom J."/>
            <person name="Jaenicke S."/>
            <person name="Ruckert C."/>
            <person name="Schorsch C."/>
            <person name="Szczepanowski R."/>
            <person name="Farwick M."/>
            <person name="Goesmann A."/>
            <person name="Puhler A."/>
            <person name="Schaffer S."/>
            <person name="Tauch A."/>
            <person name="Kohler T."/>
            <person name="Brinkrolf K."/>
        </authorList>
    </citation>
    <scope>NUCLEOTIDE SEQUENCE [LARGE SCALE GENOMIC DNA]</scope>
    <source>
        <strain evidence="10">ATCC 14091 / BCRC 22168 / CBS 111 / JCM 3599 / NBRC 0793 / NRRL Y-1031 F-60-10</strain>
    </source>
</reference>
<name>K0KRC4_WICCF</name>
<dbReference type="InterPro" id="IPR012929">
    <property type="entry name" value="Nucleoprot-TPR/MLP1-2_dom"/>
</dbReference>
<comment type="subcellular location">
    <subcellularLocation>
        <location evidence="1">Nucleus</location>
    </subcellularLocation>
</comment>
<dbReference type="GO" id="GO:0005643">
    <property type="term" value="C:nuclear pore"/>
    <property type="evidence" value="ECO:0007669"/>
    <property type="project" value="TreeGrafter"/>
</dbReference>
<feature type="coiled-coil region" evidence="4">
    <location>
        <begin position="688"/>
        <end position="715"/>
    </location>
</feature>
<dbReference type="eggNOG" id="KOG4674">
    <property type="taxonomic scope" value="Eukaryota"/>
</dbReference>
<feature type="domain" description="Nucleoprotein TPR/MPL1" evidence="7">
    <location>
        <begin position="281"/>
        <end position="359"/>
    </location>
</feature>
<keyword evidence="3" id="KW-0539">Nucleus</keyword>
<proteinExistence type="predicted"/>
<feature type="coiled-coil region" evidence="4">
    <location>
        <begin position="895"/>
        <end position="951"/>
    </location>
</feature>
<keyword evidence="10" id="KW-1185">Reference proteome</keyword>
<feature type="region of interest" description="Disordered" evidence="5">
    <location>
        <begin position="1"/>
        <end position="74"/>
    </location>
</feature>
<feature type="region of interest" description="Disordered" evidence="5">
    <location>
        <begin position="736"/>
        <end position="755"/>
    </location>
</feature>
<dbReference type="InParanoid" id="K0KRC4"/>
<sequence>MSEPDNHQGQVDENHDSTVPSTDFTAAPQETPQSIAEVNIPSNQDEQQNSNVVESQTLEIPQDQSTQEPKSPVKAFEVAKDSITEEEQPEIQTNPVNTTTVLQDKTDTIEGIDINAIASFLEVDQNEVNQVGPIVLQKLQARVTEFTDLKSEKLVLEVNLEQSTHLSNKRVELFKNQLSKATKEVNSLRESSSALEASKFELEKKLTELESEYKSSTSTSQLNQSKIDEILADKRSTVELLEKKNREIEDYKNELNQLQDSNSNLRKELIELETTNQTTASSLTHSKFKIQSNETQIDLLTKSNDWLNKEIKTISEDFSEYRKQKSHELSTLQSDYDNKVAEFNSLKSRFDNLSSRFAETNTKLDNALVEVKKLNDEKSVSQEEFFKEISLKDRLVKLLTKSNDDAKAKVTHLEELLDNSKSDVANESGVLKTELEKYQRLVEQNELKIQQLETTIDDLTRTNVSSDPSTPVLTPAAQAAAAKFPGISLSQLYSDFSLLKKQLTRERRAKERMQHQIDAFVNELEQKAPLINATKERVEILENELTNLSIILENTTNEKESIEKSYTELNNKLQASSTQISTLNKQRVDLARQVQSLLVQVSIRGDSQGPLTPAEKAAFNRIANGDEVVNQSDTDRLISERLVVFQNVVDLQNKNQELLRITRELGSRLEQEEQTSKSRLESLESSAISEAKDAIITLQEEIKSTETKLNSVTRERDMFRSMLSNKSTQNYQNILTGDLSSSAPNNTDESSKQRLDQLERELKLTEEQLKAIRVESETTINLLNKQLNALSSEKSELAINLAKEKSSNTLVEERYKSLQENIKYSRSENVELRKRSELLQENLAKQDQRTQQVAEELIQTKSMIESLRSETSNLKAEKQLWKSIEKRLTEENISLIEEKSKLNSLLVNLQSLERERESNASESQKRLVAQTEALEKEVSNLRQKINDGANELKDVLTRKEADGHVYQEKIDALRSEIGTAREELITKKAALDQVQAQVEILTSKLASTETRLRDLQNITSSETSESTLVQETLQLRSELEEAKANLEESSNNVLEFKKIASAAEEALKSMNETFDDYKTNTGNKVAKIESENKTLNEQVSVLNDQITSLNSELIQQKGASIKELDTAKEELETLRSKVTDSSKLQEEYDAKVAVIDSSYRQQVAIATEAQQNYEKELQKHAEVAKAVSLLRDESNGLKETIQKLSTEAKQSKEELEKSRSSWELQRSTLEEELTNAKNRVEDLSSQNHILYNQIESLSAKQSSYEARDVEDGDLNLDDPNNELRELIGLLRREKEISDAHLEVANRDLKRVSQKLDLVTTELDRSRLELNKLQSRDVDAERLAQDHQKLLEEINQLNLLRESNTTLRNELHNNSARVVVLEKQLSESQAKLEPLETTIVKLNAEITQKGQELRLTIEEKDRWKQRSQDILNKYDRVDPQEHDRIKGEIKTLTAKNQELTKELEEQKKNVTDTSDRLDRLKKEAQDKLKRSSAHAKLVSSQLQEAQNELKTLKESGNTDNDKLQNQVKDLESKLANASTADKSKEAEQEAEKAKKELETVRASLNETKADLEKSREYEKKFNELSALKVELENKVKSLENEIKVLKESSNSTSSNEPNTEPSAELNTLQEQLSAKNQEIEEVKKQFEAEKEKYKTELAAKAVSSPAPQNTSEEALKAQEAKLRAEFETESAKKVELALEDLRRRLREPSEAKIKAVIESRSEKLKKETEAKLKESTTKLEQEYKKKSEALEKEFKEKLSKAGASNGSESPDVAKIKAEYDEKAAELKKELEEVKKKSFNEGREATLKETGMRTKLLQGKVEKLTKEKKELEEKLNATKLPSIPGKPNIPPNVNQNRGNSKIPVNPGKQQGRVYPHNVQQQLKSQNQQQGQNAGGKNENSTLKRPADQQPTAAPQEKKSKNDN</sequence>
<feature type="domain" description="NUA/TPR/MLP1-2-like" evidence="8">
    <location>
        <begin position="567"/>
        <end position="674"/>
    </location>
</feature>
<feature type="compositionally biased region" description="Polar residues" evidence="5">
    <location>
        <begin position="1896"/>
        <end position="1910"/>
    </location>
</feature>
<keyword evidence="2 4" id="KW-0175">Coiled coil</keyword>
<evidence type="ECO:0000313" key="10">
    <source>
        <dbReference type="Proteomes" id="UP000009328"/>
    </source>
</evidence>
<dbReference type="InterPro" id="IPR057577">
    <property type="entry name" value="Nucleoprot-TPR/MLP1_dom"/>
</dbReference>
<dbReference type="Pfam" id="PF25785">
    <property type="entry name" value="TPR"/>
    <property type="match status" value="1"/>
</dbReference>
<feature type="compositionally biased region" description="Polar residues" evidence="5">
    <location>
        <begin position="1510"/>
        <end position="1526"/>
    </location>
</feature>
<accession>K0KRC4</accession>
<dbReference type="GO" id="GO:0017056">
    <property type="term" value="F:structural constituent of nuclear pore"/>
    <property type="evidence" value="ECO:0007669"/>
    <property type="project" value="TreeGrafter"/>
</dbReference>
<protein>
    <submittedName>
        <fullName evidence="9">Uncharacterized protein</fullName>
    </submittedName>
</protein>
<feature type="coiled-coil region" evidence="4">
    <location>
        <begin position="991"/>
        <end position="1144"/>
    </location>
</feature>
<organism evidence="9 10">
    <name type="scientific">Wickerhamomyces ciferrii (strain ATCC 14091 / BCRC 22168 / CBS 111 / JCM 3599 / NBRC 0793 / NRRL Y-1031 F-60-10)</name>
    <name type="common">Yeast</name>
    <name type="synonym">Pichia ciferrii</name>
    <dbReference type="NCBI Taxonomy" id="1206466"/>
    <lineage>
        <taxon>Eukaryota</taxon>
        <taxon>Fungi</taxon>
        <taxon>Dikarya</taxon>
        <taxon>Ascomycota</taxon>
        <taxon>Saccharomycotina</taxon>
        <taxon>Saccharomycetes</taxon>
        <taxon>Phaffomycetales</taxon>
        <taxon>Wickerhamomycetaceae</taxon>
        <taxon>Wickerhamomyces</taxon>
    </lineage>
</organism>
<dbReference type="STRING" id="1206466.K0KRC4"/>
<dbReference type="GO" id="GO:0006606">
    <property type="term" value="P:protein import into nucleus"/>
    <property type="evidence" value="ECO:0007669"/>
    <property type="project" value="InterPro"/>
</dbReference>
<evidence type="ECO:0000256" key="4">
    <source>
        <dbReference type="SAM" id="Coils"/>
    </source>
</evidence>
<gene>
    <name evidence="9" type="ORF">BN7_3373</name>
</gene>
<feature type="coiled-coil region" evidence="4">
    <location>
        <begin position="1301"/>
        <end position="1359"/>
    </location>
</feature>
<dbReference type="HOGENOM" id="CLU_002365_0_0_1"/>
<dbReference type="Proteomes" id="UP000009328">
    <property type="component" value="Unassembled WGS sequence"/>
</dbReference>
<feature type="region of interest" description="Disordered" evidence="5">
    <location>
        <begin position="1816"/>
        <end position="1921"/>
    </location>
</feature>
<evidence type="ECO:0000256" key="3">
    <source>
        <dbReference type="ARBA" id="ARBA00023242"/>
    </source>
</evidence>
<feature type="compositionally biased region" description="Polar residues" evidence="5">
    <location>
        <begin position="17"/>
        <end position="69"/>
    </location>
</feature>
<feature type="domain" description="Nucleoprotein TPR/MLP1-2" evidence="6">
    <location>
        <begin position="1129"/>
        <end position="1257"/>
    </location>
</feature>
<feature type="region of interest" description="Disordered" evidence="5">
    <location>
        <begin position="1723"/>
        <end position="1742"/>
    </location>
</feature>
<dbReference type="PANTHER" id="PTHR18898">
    <property type="entry name" value="NUCLEOPROTEIN TPR-RELATED"/>
    <property type="match status" value="1"/>
</dbReference>
<dbReference type="FunCoup" id="K0KRC4">
    <property type="interactions" value="1163"/>
</dbReference>
<evidence type="ECO:0000256" key="1">
    <source>
        <dbReference type="ARBA" id="ARBA00004123"/>
    </source>
</evidence>
<feature type="compositionally biased region" description="Basic and acidic residues" evidence="5">
    <location>
        <begin position="1"/>
        <end position="16"/>
    </location>
</feature>
<feature type="coiled-coil region" evidence="4">
    <location>
        <begin position="531"/>
        <end position="586"/>
    </location>
</feature>
<dbReference type="Pfam" id="PF25481">
    <property type="entry name" value="Nucleoprot-TPR"/>
    <property type="match status" value="1"/>
</dbReference>
<feature type="coiled-coil region" evidence="4">
    <location>
        <begin position="1187"/>
        <end position="1260"/>
    </location>
</feature>
<feature type="coiled-coil region" evidence="4">
    <location>
        <begin position="357"/>
        <end position="462"/>
    </location>
</feature>
<feature type="coiled-coil region" evidence="4">
    <location>
        <begin position="171"/>
        <end position="275"/>
    </location>
</feature>
<evidence type="ECO:0000259" key="6">
    <source>
        <dbReference type="Pfam" id="PF07926"/>
    </source>
</evidence>